<dbReference type="CDD" id="cd02012">
    <property type="entry name" value="TPP_TK"/>
    <property type="match status" value="1"/>
</dbReference>
<gene>
    <name evidence="6" type="ORF">HMPREF3293_00939</name>
</gene>
<evidence type="ECO:0000313" key="6">
    <source>
        <dbReference type="EMBL" id="KXK66203.1"/>
    </source>
</evidence>
<dbReference type="STRING" id="626937.HMPREF3293_00939"/>
<evidence type="ECO:0000256" key="4">
    <source>
        <dbReference type="SAM" id="MobiDB-lite"/>
    </source>
</evidence>
<dbReference type="AlphaFoldDB" id="A0A136Q6A4"/>
<keyword evidence="3" id="KW-0786">Thiamine pyrophosphate</keyword>
<evidence type="ECO:0000256" key="2">
    <source>
        <dbReference type="ARBA" id="ARBA00007131"/>
    </source>
</evidence>
<organism evidence="6 7">
    <name type="scientific">Christensenella minuta</name>
    <dbReference type="NCBI Taxonomy" id="626937"/>
    <lineage>
        <taxon>Bacteria</taxon>
        <taxon>Bacillati</taxon>
        <taxon>Bacillota</taxon>
        <taxon>Clostridia</taxon>
        <taxon>Christensenellales</taxon>
        <taxon>Christensenellaceae</taxon>
        <taxon>Christensenella</taxon>
    </lineage>
</organism>
<comment type="cofactor">
    <cofactor evidence="1">
        <name>thiamine diphosphate</name>
        <dbReference type="ChEBI" id="CHEBI:58937"/>
    </cofactor>
</comment>
<evidence type="ECO:0000256" key="1">
    <source>
        <dbReference type="ARBA" id="ARBA00001964"/>
    </source>
</evidence>
<protein>
    <submittedName>
        <fullName evidence="6">Transketolase, thiamine diphosphate binding domain protein</fullName>
    </submittedName>
</protein>
<dbReference type="PATRIC" id="fig|626937.4.peg.927"/>
<name>A0A136Q6A4_9FIRM</name>
<dbReference type="PANTHER" id="PTHR47514:SF1">
    <property type="entry name" value="TRANSKETOLASE N-TERMINAL SECTION-RELATED"/>
    <property type="match status" value="1"/>
</dbReference>
<keyword evidence="7" id="KW-1185">Reference proteome</keyword>
<dbReference type="SUPFAM" id="SSF52518">
    <property type="entry name" value="Thiamin diphosphate-binding fold (THDP-binding)"/>
    <property type="match status" value="1"/>
</dbReference>
<evidence type="ECO:0000313" key="7">
    <source>
        <dbReference type="Proteomes" id="UP000070366"/>
    </source>
</evidence>
<comment type="similarity">
    <text evidence="2">Belongs to the transketolase family.</text>
</comment>
<dbReference type="InterPro" id="IPR029061">
    <property type="entry name" value="THDP-binding"/>
</dbReference>
<reference evidence="7" key="1">
    <citation type="submission" date="2016-02" db="EMBL/GenBank/DDBJ databases">
        <authorList>
            <person name="Mitreva M."/>
            <person name="Pepin K.H."/>
            <person name="Mihindukulasuriya K.A."/>
            <person name="Fulton R."/>
            <person name="Fronick C."/>
            <person name="O'Laughlin M."/>
            <person name="Miner T."/>
            <person name="Herter B."/>
            <person name="Rosa B.A."/>
            <person name="Cordes M."/>
            <person name="Tomlinson C."/>
            <person name="Wollam A."/>
            <person name="Palsikar V.B."/>
            <person name="Mardis E.R."/>
            <person name="Wilson R.K."/>
        </authorList>
    </citation>
    <scope>NUCLEOTIDE SEQUENCE [LARGE SCALE GENOMIC DNA]</scope>
    <source>
        <strain evidence="7">DSM 22607</strain>
    </source>
</reference>
<evidence type="ECO:0000259" key="5">
    <source>
        <dbReference type="Pfam" id="PF00456"/>
    </source>
</evidence>
<dbReference type="InterPro" id="IPR005474">
    <property type="entry name" value="Transketolase_N"/>
</dbReference>
<proteinExistence type="inferred from homology"/>
<evidence type="ECO:0000256" key="3">
    <source>
        <dbReference type="ARBA" id="ARBA00023052"/>
    </source>
</evidence>
<dbReference type="Gene3D" id="3.40.50.970">
    <property type="match status" value="1"/>
</dbReference>
<dbReference type="Proteomes" id="UP000070366">
    <property type="component" value="Unassembled WGS sequence"/>
</dbReference>
<dbReference type="EMBL" id="LSZW01000047">
    <property type="protein sequence ID" value="KXK66203.1"/>
    <property type="molecule type" value="Genomic_DNA"/>
</dbReference>
<dbReference type="PANTHER" id="PTHR47514">
    <property type="entry name" value="TRANSKETOLASE N-TERMINAL SECTION-RELATED"/>
    <property type="match status" value="1"/>
</dbReference>
<feature type="domain" description="Transketolase N-terminal" evidence="5">
    <location>
        <begin position="38"/>
        <end position="289"/>
    </location>
</feature>
<feature type="compositionally biased region" description="Basic and acidic residues" evidence="4">
    <location>
        <begin position="1"/>
        <end position="10"/>
    </location>
</feature>
<dbReference type="Pfam" id="PF00456">
    <property type="entry name" value="Transketolase_N"/>
    <property type="match status" value="1"/>
</dbReference>
<comment type="caution">
    <text evidence="6">The sequence shown here is derived from an EMBL/GenBank/DDBJ whole genome shotgun (WGS) entry which is preliminary data.</text>
</comment>
<sequence length="298" mass="32838">MTVPHTDGRKSKNKRQSAEGEDAMETQRQKYLEDKAWKIRKTGLEMVKEARSGHIGGAFSLAEIMAVLYFEKMKIDPENPQWAERDRLVLSKGHATVALYPTLALRGFFPAKRLKTFRKIDGSLSGHAEMRNVEGVDMSTGSLGQGFSAAVGMARAAKMTGNGCTVYAILGDGEIQEGQIWEAMMYAGAHGLDNLVAILDCNKVQLDGTVKEVLDTGDLKAKFESFGMHTQRIDGHSVREIAQAIDAAKETRQKAHMIIADTIKGKGVSFMEGKNQWHGKTPSDEEFEQAFAELEARS</sequence>
<accession>A0A136Q6A4</accession>
<feature type="region of interest" description="Disordered" evidence="4">
    <location>
        <begin position="1"/>
        <end position="26"/>
    </location>
</feature>